<evidence type="ECO:0000256" key="1">
    <source>
        <dbReference type="SAM" id="SignalP"/>
    </source>
</evidence>
<dbReference type="Proteomes" id="UP000629420">
    <property type="component" value="Chromosome"/>
</dbReference>
<evidence type="ECO:0008006" key="4">
    <source>
        <dbReference type="Google" id="ProtNLM"/>
    </source>
</evidence>
<sequence>MKKIKTIVFLLTMPLLLLSFSNCGGAQEVNDNKTFVQNPPFKIAEAYYQNWVAGIKDGGSGTNIHIIFSEINSDVVIQNIYFRNHILEAKGNINEPKQFVGYLKNETQRDIVMDADPMKEAQNTLSKAFPFQLEENQAVLEYWFGGKKNYFKIENLSQKEMIPYPQANPNQHE</sequence>
<feature type="chain" id="PRO_5046169625" description="Lipoprotein" evidence="1">
    <location>
        <begin position="27"/>
        <end position="173"/>
    </location>
</feature>
<accession>A0ABX7DWM5</accession>
<evidence type="ECO:0000313" key="3">
    <source>
        <dbReference type="Proteomes" id="UP000629420"/>
    </source>
</evidence>
<protein>
    <recommendedName>
        <fullName evidence="4">Lipoprotein</fullName>
    </recommendedName>
</protein>
<evidence type="ECO:0000313" key="2">
    <source>
        <dbReference type="EMBL" id="QQX77574.1"/>
    </source>
</evidence>
<gene>
    <name evidence="2" type="ORF">JK629_04715</name>
</gene>
<dbReference type="EMBL" id="CP068439">
    <property type="protein sequence ID" value="QQX77574.1"/>
    <property type="molecule type" value="Genomic_DNA"/>
</dbReference>
<reference evidence="2 3" key="1">
    <citation type="submission" date="2021-01" db="EMBL/GenBank/DDBJ databases">
        <title>Aequorivita sp. strain KX20305, a bacterium isolated from the sediment collected at a cold seep field in South China Sea.</title>
        <authorList>
            <person name="Zhang H."/>
            <person name="Li C."/>
        </authorList>
    </citation>
    <scope>NUCLEOTIDE SEQUENCE [LARGE SCALE GENOMIC DNA]</scope>
    <source>
        <strain evidence="2 3">KX20305</strain>
    </source>
</reference>
<dbReference type="RefSeq" id="WP_202337467.1">
    <property type="nucleotide sequence ID" value="NZ_CP068439.1"/>
</dbReference>
<organism evidence="2 3">
    <name type="scientific">Aequorivita iocasae</name>
    <dbReference type="NCBI Taxonomy" id="2803865"/>
    <lineage>
        <taxon>Bacteria</taxon>
        <taxon>Pseudomonadati</taxon>
        <taxon>Bacteroidota</taxon>
        <taxon>Flavobacteriia</taxon>
        <taxon>Flavobacteriales</taxon>
        <taxon>Flavobacteriaceae</taxon>
        <taxon>Aequorivita</taxon>
    </lineage>
</organism>
<keyword evidence="3" id="KW-1185">Reference proteome</keyword>
<keyword evidence="1" id="KW-0732">Signal</keyword>
<name>A0ABX7DWM5_9FLAO</name>
<feature type="signal peptide" evidence="1">
    <location>
        <begin position="1"/>
        <end position="26"/>
    </location>
</feature>
<proteinExistence type="predicted"/>